<keyword evidence="5" id="KW-0975">Bacterial flagellum</keyword>
<dbReference type="NCBIfam" id="TIGR02550">
    <property type="entry name" value="flagell_flgL"/>
    <property type="match status" value="1"/>
</dbReference>
<dbReference type="Pfam" id="PF00669">
    <property type="entry name" value="Flagellin_N"/>
    <property type="match status" value="1"/>
</dbReference>
<evidence type="ECO:0000256" key="2">
    <source>
        <dbReference type="ARBA" id="ARBA00004613"/>
    </source>
</evidence>
<keyword evidence="4" id="KW-0964">Secreted</keyword>
<proteinExistence type="inferred from homology"/>
<dbReference type="Gene3D" id="1.20.1330.10">
    <property type="entry name" value="f41 fragment of flagellin, N-terminal domain"/>
    <property type="match status" value="1"/>
</dbReference>
<name>A0A1E2UQP3_9GAMM</name>
<dbReference type="Proteomes" id="UP000094849">
    <property type="component" value="Unassembled WGS sequence"/>
</dbReference>
<comment type="caution">
    <text evidence="8">The sequence shown here is derived from an EMBL/GenBank/DDBJ whole genome shotgun (WGS) entry which is preliminary data.</text>
</comment>
<evidence type="ECO:0000313" key="9">
    <source>
        <dbReference type="Proteomes" id="UP000094849"/>
    </source>
</evidence>
<dbReference type="InterPro" id="IPR001029">
    <property type="entry name" value="Flagellin_N"/>
</dbReference>
<organism evidence="8 9">
    <name type="scientific">Candidatus Thiodiazotropha endoloripes</name>
    <dbReference type="NCBI Taxonomy" id="1818881"/>
    <lineage>
        <taxon>Bacteria</taxon>
        <taxon>Pseudomonadati</taxon>
        <taxon>Pseudomonadota</taxon>
        <taxon>Gammaproteobacteria</taxon>
        <taxon>Chromatiales</taxon>
        <taxon>Sedimenticolaceae</taxon>
        <taxon>Candidatus Thiodiazotropha</taxon>
    </lineage>
</organism>
<dbReference type="STRING" id="1818881.A3196_08875"/>
<evidence type="ECO:0000256" key="3">
    <source>
        <dbReference type="ARBA" id="ARBA00005709"/>
    </source>
</evidence>
<comment type="similarity">
    <text evidence="3">Belongs to the bacterial flagellin family.</text>
</comment>
<feature type="domain" description="Flagellin N-terminal" evidence="7">
    <location>
        <begin position="15"/>
        <end position="141"/>
    </location>
</feature>
<keyword evidence="8" id="KW-0969">Cilium</keyword>
<dbReference type="InterPro" id="IPR013384">
    <property type="entry name" value="Flagell_FlgL"/>
</dbReference>
<keyword evidence="6" id="KW-0175">Coiled coil</keyword>
<evidence type="ECO:0000259" key="7">
    <source>
        <dbReference type="Pfam" id="PF00669"/>
    </source>
</evidence>
<dbReference type="PANTHER" id="PTHR42792">
    <property type="entry name" value="FLAGELLIN"/>
    <property type="match status" value="1"/>
</dbReference>
<evidence type="ECO:0000256" key="5">
    <source>
        <dbReference type="ARBA" id="ARBA00023143"/>
    </source>
</evidence>
<dbReference type="AlphaFoldDB" id="A0A1E2UQP3"/>
<gene>
    <name evidence="8" type="ORF">A3196_08875</name>
</gene>
<dbReference type="GO" id="GO:0009424">
    <property type="term" value="C:bacterial-type flagellum hook"/>
    <property type="evidence" value="ECO:0007669"/>
    <property type="project" value="InterPro"/>
</dbReference>
<dbReference type="RefSeq" id="WP_069004596.1">
    <property type="nucleotide sequence ID" value="NZ_LVJW01000003.1"/>
</dbReference>
<dbReference type="GO" id="GO:0071973">
    <property type="term" value="P:bacterial-type flagellum-dependent cell motility"/>
    <property type="evidence" value="ECO:0007669"/>
    <property type="project" value="InterPro"/>
</dbReference>
<feature type="coiled-coil region" evidence="6">
    <location>
        <begin position="53"/>
        <end position="80"/>
    </location>
</feature>
<dbReference type="GO" id="GO:0005576">
    <property type="term" value="C:extracellular region"/>
    <property type="evidence" value="ECO:0007669"/>
    <property type="project" value="UniProtKB-SubCell"/>
</dbReference>
<keyword evidence="8" id="KW-0282">Flagellum</keyword>
<evidence type="ECO:0000313" key="8">
    <source>
        <dbReference type="EMBL" id="ODB96862.1"/>
    </source>
</evidence>
<dbReference type="SUPFAM" id="SSF64518">
    <property type="entry name" value="Phase 1 flagellin"/>
    <property type="match status" value="1"/>
</dbReference>
<keyword evidence="9" id="KW-1185">Reference proteome</keyword>
<keyword evidence="8" id="KW-0966">Cell projection</keyword>
<reference evidence="8 9" key="1">
    <citation type="submission" date="2016-03" db="EMBL/GenBank/DDBJ databases">
        <title>Chemosynthetic sulphur-oxidizing symbionts of marine invertebrate animals are capable of nitrogen fixation.</title>
        <authorList>
            <person name="Petersen J.M."/>
            <person name="Kemper A."/>
            <person name="Gruber-Vodicka H."/>
            <person name="Cardini U."/>
            <person name="Geest Mvander."/>
            <person name="Kleiner M."/>
            <person name="Bulgheresi S."/>
            <person name="Fussmann M."/>
            <person name="Herbold C."/>
            <person name="Seah B.K.B."/>
            <person name="Antony C.Paul."/>
            <person name="Liu D."/>
            <person name="Belitz A."/>
            <person name="Weber M."/>
        </authorList>
    </citation>
    <scope>NUCLEOTIDE SEQUENCE [LARGE SCALE GENOMIC DNA]</scope>
    <source>
        <strain evidence="8">G_D</strain>
    </source>
</reference>
<evidence type="ECO:0000256" key="1">
    <source>
        <dbReference type="ARBA" id="ARBA00004365"/>
    </source>
</evidence>
<dbReference type="PANTHER" id="PTHR42792:SF1">
    <property type="entry name" value="FLAGELLAR HOOK-ASSOCIATED PROTEIN 3"/>
    <property type="match status" value="1"/>
</dbReference>
<evidence type="ECO:0000256" key="6">
    <source>
        <dbReference type="SAM" id="Coils"/>
    </source>
</evidence>
<dbReference type="OrthoDB" id="9768249at2"/>
<evidence type="ECO:0000256" key="4">
    <source>
        <dbReference type="ARBA" id="ARBA00022525"/>
    </source>
</evidence>
<dbReference type="InterPro" id="IPR001492">
    <property type="entry name" value="Flagellin"/>
</dbReference>
<dbReference type="GO" id="GO:0005198">
    <property type="term" value="F:structural molecule activity"/>
    <property type="evidence" value="ECO:0007669"/>
    <property type="project" value="InterPro"/>
</dbReference>
<dbReference type="EMBL" id="LVJZ01000003">
    <property type="protein sequence ID" value="ODB96862.1"/>
    <property type="molecule type" value="Genomic_DNA"/>
</dbReference>
<accession>A0A1E2UQP3</accession>
<comment type="subcellular location">
    <subcellularLocation>
        <location evidence="1">Bacterial flagellum</location>
    </subcellularLocation>
    <subcellularLocation>
        <location evidence="2">Secreted</location>
    </subcellularLocation>
</comment>
<sequence>MERVSTSTLFSRGIDSMLERQSALSRAQMQISTGKRILTPRDDPPGAAQALNLKTAITQVEQYQANADRARARLDLQEATLAAVDDIMPRVLELTLQGQSDTYSAEQRIAIAQELRQLNDELMGLANTQDSDGEYIFAGYNADSIPFSNPADGVFAYSGDMGVRTIQVSATRQIQDRENGYDVFMNLTTSTGAQRNLFETVHGVIAGLEADAPNAVLIDDIHAAHEQIGAVRARGGARLNSIEDQGRVNEDFIFTMQSSLSEIEDIDLAEAVSRFEQDMLALQAAQQSFNMVQSLSLFNYL</sequence>
<protein>
    <submittedName>
        <fullName evidence="8">Flagellar hook-associated protein 3</fullName>
    </submittedName>
</protein>